<dbReference type="SUPFAM" id="SSF47954">
    <property type="entry name" value="Cyclin-like"/>
    <property type="match status" value="2"/>
</dbReference>
<dbReference type="GO" id="GO:0005634">
    <property type="term" value="C:nucleus"/>
    <property type="evidence" value="ECO:0007669"/>
    <property type="project" value="TreeGrafter"/>
</dbReference>
<keyword evidence="11" id="KW-1185">Reference proteome</keyword>
<dbReference type="Gene3D" id="1.10.472.170">
    <property type="match status" value="1"/>
</dbReference>
<accession>A0A8S1IQ65</accession>
<reference evidence="10" key="1">
    <citation type="submission" date="2020-12" db="EMBL/GenBank/DDBJ databases">
        <authorList>
            <person name="Iha C."/>
        </authorList>
    </citation>
    <scope>NUCLEOTIDE SEQUENCE</scope>
</reference>
<dbReference type="Pfam" id="PF08271">
    <property type="entry name" value="Zn_Ribbon_TF"/>
    <property type="match status" value="1"/>
</dbReference>
<dbReference type="InterPro" id="IPR036915">
    <property type="entry name" value="Cyclin-like_sf"/>
</dbReference>
<dbReference type="GO" id="GO:0017025">
    <property type="term" value="F:TBP-class protein binding"/>
    <property type="evidence" value="ECO:0007669"/>
    <property type="project" value="InterPro"/>
</dbReference>
<protein>
    <recommendedName>
        <fullName evidence="2">Transcription initiation factor IIB</fullName>
    </recommendedName>
    <alternativeName>
        <fullName evidence="6">General transcription factor TFIIB</fullName>
    </alternativeName>
</protein>
<evidence type="ECO:0000256" key="1">
    <source>
        <dbReference type="ARBA" id="ARBA00010857"/>
    </source>
</evidence>
<proteinExistence type="inferred from homology"/>
<dbReference type="PANTHER" id="PTHR11618">
    <property type="entry name" value="TRANSCRIPTION INITIATION FACTOR IIB-RELATED"/>
    <property type="match status" value="1"/>
</dbReference>
<dbReference type="Proteomes" id="UP000708148">
    <property type="component" value="Unassembled WGS sequence"/>
</dbReference>
<dbReference type="InterPro" id="IPR013150">
    <property type="entry name" value="TFIIB_cyclin"/>
</dbReference>
<dbReference type="AlphaFoldDB" id="A0A8S1IQ65"/>
<evidence type="ECO:0000259" key="9">
    <source>
        <dbReference type="PROSITE" id="PS51134"/>
    </source>
</evidence>
<keyword evidence="7" id="KW-0863">Zinc-finger</keyword>
<keyword evidence="4" id="KW-0805">Transcription regulation</keyword>
<dbReference type="FunFam" id="1.10.472.170:FF:000001">
    <property type="entry name" value="Transcription initiation factor IIB"/>
    <property type="match status" value="1"/>
</dbReference>
<evidence type="ECO:0000256" key="7">
    <source>
        <dbReference type="PROSITE-ProRule" id="PRU00469"/>
    </source>
</evidence>
<dbReference type="GO" id="GO:0097550">
    <property type="term" value="C:transcription preinitiation complex"/>
    <property type="evidence" value="ECO:0007669"/>
    <property type="project" value="TreeGrafter"/>
</dbReference>
<evidence type="ECO:0000256" key="8">
    <source>
        <dbReference type="SAM" id="MobiDB-lite"/>
    </source>
</evidence>
<dbReference type="EMBL" id="CAJHUC010000604">
    <property type="protein sequence ID" value="CAD7697108.1"/>
    <property type="molecule type" value="Genomic_DNA"/>
</dbReference>
<dbReference type="GO" id="GO:0008270">
    <property type="term" value="F:zinc ion binding"/>
    <property type="evidence" value="ECO:0007669"/>
    <property type="project" value="UniProtKB-KW"/>
</dbReference>
<dbReference type="Pfam" id="PF00382">
    <property type="entry name" value="TFIIB"/>
    <property type="match status" value="2"/>
</dbReference>
<dbReference type="SMART" id="SM00385">
    <property type="entry name" value="CYCLIN"/>
    <property type="match status" value="1"/>
</dbReference>
<dbReference type="InterPro" id="IPR013763">
    <property type="entry name" value="Cyclin-like_dom"/>
</dbReference>
<evidence type="ECO:0000256" key="5">
    <source>
        <dbReference type="ARBA" id="ARBA00023163"/>
    </source>
</evidence>
<feature type="region of interest" description="Disordered" evidence="8">
    <location>
        <begin position="329"/>
        <end position="356"/>
    </location>
</feature>
<evidence type="ECO:0000256" key="6">
    <source>
        <dbReference type="ARBA" id="ARBA00031706"/>
    </source>
</evidence>
<dbReference type="PANTHER" id="PTHR11618:SF13">
    <property type="entry name" value="TRANSCRIPTION INITIATION FACTOR IIB"/>
    <property type="match status" value="1"/>
</dbReference>
<dbReference type="PRINTS" id="PR00685">
    <property type="entry name" value="TIFACTORIIB"/>
</dbReference>
<sequence>MDNAAARFSQSCPECGGQDFVEDYAHGDLVCTSCALVLESHLIDERSEWRTFTDSDKTGADPNRVGSPTNKLLGGGGLSTVIGKTQGDGGASYALGRLNARTNYQDRVLINAFSEISSMCRKLSLVEKIKDRACELYKEYKDLKSIRGRKAIAFYAACIYIACRLETLPRTFKEINAAAPDASRRDIARCFRAVITEMQGVGVAMEVGTIHASNYMRRFGSNLNFSNDDMRACEQVANAACPKDGRVNGDEKKWDGRSPISIAAAIIYLISLTQTYRSSGKVVDLKSIVEVTGVSEGTITYTLKELQEEAASLIPDWYKGMRAGSKKRAREGASLVEAPSPSGQNGSRPAKKPVVA</sequence>
<keyword evidence="7" id="KW-0862">Zinc</keyword>
<dbReference type="CDD" id="cd20551">
    <property type="entry name" value="CYCLIN_TFIIB_rpt1"/>
    <property type="match status" value="1"/>
</dbReference>
<dbReference type="GO" id="GO:0070897">
    <property type="term" value="P:transcription preinitiation complex assembly"/>
    <property type="evidence" value="ECO:0007669"/>
    <property type="project" value="InterPro"/>
</dbReference>
<evidence type="ECO:0000313" key="11">
    <source>
        <dbReference type="Proteomes" id="UP000708148"/>
    </source>
</evidence>
<organism evidence="10 11">
    <name type="scientific">Ostreobium quekettii</name>
    <dbReference type="NCBI Taxonomy" id="121088"/>
    <lineage>
        <taxon>Eukaryota</taxon>
        <taxon>Viridiplantae</taxon>
        <taxon>Chlorophyta</taxon>
        <taxon>core chlorophytes</taxon>
        <taxon>Ulvophyceae</taxon>
        <taxon>TCBD clade</taxon>
        <taxon>Bryopsidales</taxon>
        <taxon>Ostreobineae</taxon>
        <taxon>Ostreobiaceae</taxon>
        <taxon>Ostreobium</taxon>
    </lineage>
</organism>
<dbReference type="PROSITE" id="PS00782">
    <property type="entry name" value="TFIIB"/>
    <property type="match status" value="1"/>
</dbReference>
<evidence type="ECO:0000256" key="2">
    <source>
        <dbReference type="ARBA" id="ARBA00013932"/>
    </source>
</evidence>
<dbReference type="InterPro" id="IPR013137">
    <property type="entry name" value="Znf_TFIIB"/>
</dbReference>
<keyword evidence="7" id="KW-0479">Metal-binding</keyword>
<dbReference type="InterPro" id="IPR023486">
    <property type="entry name" value="TFIIB_CS"/>
</dbReference>
<evidence type="ECO:0000256" key="3">
    <source>
        <dbReference type="ARBA" id="ARBA00022737"/>
    </source>
</evidence>
<keyword evidence="3" id="KW-0677">Repeat</keyword>
<feature type="domain" description="TFIIB-type" evidence="9">
    <location>
        <begin position="8"/>
        <end position="39"/>
    </location>
</feature>
<keyword evidence="5" id="KW-0804">Transcription</keyword>
<gene>
    <name evidence="10" type="ORF">OSTQU699_LOCUS2469</name>
</gene>
<evidence type="ECO:0000313" key="10">
    <source>
        <dbReference type="EMBL" id="CAD7697108.1"/>
    </source>
</evidence>
<evidence type="ECO:0000256" key="4">
    <source>
        <dbReference type="ARBA" id="ARBA00023015"/>
    </source>
</evidence>
<dbReference type="SUPFAM" id="SSF57783">
    <property type="entry name" value="Zinc beta-ribbon"/>
    <property type="match status" value="1"/>
</dbReference>
<comment type="caution">
    <text evidence="10">The sequence shown here is derived from an EMBL/GenBank/DDBJ whole genome shotgun (WGS) entry which is preliminary data.</text>
</comment>
<dbReference type="Gene3D" id="1.10.472.10">
    <property type="entry name" value="Cyclin-like"/>
    <property type="match status" value="1"/>
</dbReference>
<name>A0A8S1IQ65_9CHLO</name>
<dbReference type="OrthoDB" id="25790at2759"/>
<comment type="similarity">
    <text evidence="1">Belongs to the TFIIB family.</text>
</comment>
<dbReference type="PROSITE" id="PS51134">
    <property type="entry name" value="ZF_TFIIB"/>
    <property type="match status" value="1"/>
</dbReference>
<dbReference type="InterPro" id="IPR000812">
    <property type="entry name" value="TFIIB"/>
</dbReference>